<feature type="chain" id="PRO_5028806707" evidence="11">
    <location>
        <begin position="21"/>
        <end position="3744"/>
    </location>
</feature>
<dbReference type="KEGG" id="tnl:113508586"/>
<evidence type="ECO:0000313" key="15">
    <source>
        <dbReference type="RefSeq" id="XP_026747512.1"/>
    </source>
</evidence>
<feature type="domain" description="CUB" evidence="12">
    <location>
        <begin position="2288"/>
        <end position="2405"/>
    </location>
</feature>
<comment type="caution">
    <text evidence="10">Lacks conserved residue(s) required for the propagation of feature annotation.</text>
</comment>
<evidence type="ECO:0000256" key="5">
    <source>
        <dbReference type="ARBA" id="ARBA00022737"/>
    </source>
</evidence>
<dbReference type="SUPFAM" id="SSF49854">
    <property type="entry name" value="Spermadhesin, CUB domain"/>
    <property type="match status" value="25"/>
</dbReference>
<dbReference type="GO" id="GO:0005509">
    <property type="term" value="F:calcium ion binding"/>
    <property type="evidence" value="ECO:0007669"/>
    <property type="project" value="InterPro"/>
</dbReference>
<dbReference type="PROSITE" id="PS50026">
    <property type="entry name" value="EGF_3"/>
    <property type="match status" value="4"/>
</dbReference>
<evidence type="ECO:0000256" key="4">
    <source>
        <dbReference type="ARBA" id="ARBA00022729"/>
    </source>
</evidence>
<dbReference type="InterPro" id="IPR001881">
    <property type="entry name" value="EGF-like_Ca-bd_dom"/>
</dbReference>
<feature type="domain" description="CUB" evidence="12">
    <location>
        <begin position="2163"/>
        <end position="2284"/>
    </location>
</feature>
<dbReference type="SMART" id="SM00042">
    <property type="entry name" value="CUB"/>
    <property type="match status" value="25"/>
</dbReference>
<dbReference type="InterPro" id="IPR000742">
    <property type="entry name" value="EGF"/>
</dbReference>
<dbReference type="FunFam" id="2.60.120.290:FF:000018">
    <property type="entry name" value="cubilin"/>
    <property type="match status" value="1"/>
</dbReference>
<keyword evidence="4 11" id="KW-0732">Signal</keyword>
<proteinExistence type="predicted"/>
<keyword evidence="8" id="KW-0325">Glycoprotein</keyword>
<dbReference type="CDD" id="cd22201">
    <property type="entry name" value="cubilin_NTD"/>
    <property type="match status" value="1"/>
</dbReference>
<evidence type="ECO:0000256" key="6">
    <source>
        <dbReference type="ARBA" id="ARBA00023136"/>
    </source>
</evidence>
<comment type="subcellular location">
    <subcellularLocation>
        <location evidence="1">Cell membrane</location>
    </subcellularLocation>
</comment>
<feature type="domain" description="CUB" evidence="12">
    <location>
        <begin position="3361"/>
        <end position="3526"/>
    </location>
</feature>
<dbReference type="InterPro" id="IPR009030">
    <property type="entry name" value="Growth_fac_rcpt_cys_sf"/>
</dbReference>
<dbReference type="SUPFAM" id="SSF57184">
    <property type="entry name" value="Growth factor receptor domain"/>
    <property type="match status" value="1"/>
</dbReference>
<evidence type="ECO:0000256" key="1">
    <source>
        <dbReference type="ARBA" id="ARBA00004236"/>
    </source>
</evidence>
<dbReference type="CDD" id="cd00041">
    <property type="entry name" value="CUB"/>
    <property type="match status" value="24"/>
</dbReference>
<feature type="disulfide bond" evidence="10">
    <location>
        <begin position="166"/>
        <end position="175"/>
    </location>
</feature>
<feature type="disulfide bond" evidence="9">
    <location>
        <begin position="963"/>
        <end position="990"/>
    </location>
</feature>
<dbReference type="InterPro" id="IPR035914">
    <property type="entry name" value="Sperma_CUB_dom_sf"/>
</dbReference>
<feature type="disulfide bond" evidence="9">
    <location>
        <begin position="2999"/>
        <end position="3026"/>
    </location>
</feature>
<feature type="domain" description="EGF-like" evidence="13">
    <location>
        <begin position="140"/>
        <end position="176"/>
    </location>
</feature>
<dbReference type="GeneID" id="113508586"/>
<gene>
    <name evidence="15" type="primary">LOC113508586</name>
</gene>
<feature type="domain" description="CUB" evidence="12">
    <location>
        <begin position="1805"/>
        <end position="1915"/>
    </location>
</feature>
<feature type="domain" description="CUB" evidence="12">
    <location>
        <begin position="1564"/>
        <end position="1682"/>
    </location>
</feature>
<feature type="domain" description="CUB" evidence="12">
    <location>
        <begin position="963"/>
        <end position="1077"/>
    </location>
</feature>
<dbReference type="PROSITE" id="PS01180">
    <property type="entry name" value="CUB"/>
    <property type="match status" value="25"/>
</dbReference>
<dbReference type="PROSITE" id="PS00010">
    <property type="entry name" value="ASX_HYDROXYL"/>
    <property type="match status" value="2"/>
</dbReference>
<dbReference type="Pfam" id="PF00431">
    <property type="entry name" value="CUB"/>
    <property type="match status" value="23"/>
</dbReference>
<dbReference type="Pfam" id="PF07645">
    <property type="entry name" value="EGF_CA"/>
    <property type="match status" value="2"/>
</dbReference>
<feature type="domain" description="CUB" evidence="12">
    <location>
        <begin position="1916"/>
        <end position="2029"/>
    </location>
</feature>
<protein>
    <submittedName>
        <fullName evidence="15">Cubilin homolog</fullName>
    </submittedName>
</protein>
<dbReference type="InterPro" id="IPR018097">
    <property type="entry name" value="EGF_Ca-bd_CS"/>
</dbReference>
<evidence type="ECO:0000259" key="12">
    <source>
        <dbReference type="PROSITE" id="PS01180"/>
    </source>
</evidence>
<dbReference type="SMART" id="SM00179">
    <property type="entry name" value="EGF_CA"/>
    <property type="match status" value="6"/>
</dbReference>
<dbReference type="SMART" id="SM00181">
    <property type="entry name" value="EGF"/>
    <property type="match status" value="8"/>
</dbReference>
<keyword evidence="3 10" id="KW-0245">EGF-like domain</keyword>
<feature type="domain" description="CUB" evidence="12">
    <location>
        <begin position="2772"/>
        <end position="2881"/>
    </location>
</feature>
<dbReference type="PANTHER" id="PTHR24251:SF37">
    <property type="entry name" value="CUB DOMAIN-CONTAINING PROTEIN"/>
    <property type="match status" value="1"/>
</dbReference>
<dbReference type="InterPro" id="IPR000859">
    <property type="entry name" value="CUB_dom"/>
</dbReference>
<dbReference type="PANTHER" id="PTHR24251">
    <property type="entry name" value="OVOCHYMASE-RELATED"/>
    <property type="match status" value="1"/>
</dbReference>
<dbReference type="FunFam" id="2.60.120.290:FF:000013">
    <property type="entry name" value="Membrane frizzled-related protein"/>
    <property type="match status" value="6"/>
</dbReference>
<name>A0A7E5X525_TRINI</name>
<feature type="domain" description="CUB" evidence="12">
    <location>
        <begin position="1450"/>
        <end position="1560"/>
    </location>
</feature>
<dbReference type="InParanoid" id="A0A7E5X525"/>
<dbReference type="FunFam" id="2.60.120.290:FF:000060">
    <property type="entry name" value="Cubilin homolog"/>
    <property type="match status" value="1"/>
</dbReference>
<evidence type="ECO:0000256" key="8">
    <source>
        <dbReference type="ARBA" id="ARBA00023180"/>
    </source>
</evidence>
<keyword evidence="6" id="KW-0472">Membrane</keyword>
<dbReference type="RefSeq" id="XP_026747512.1">
    <property type="nucleotide sequence ID" value="XM_026891711.1"/>
</dbReference>
<feature type="domain" description="CUB" evidence="12">
    <location>
        <begin position="494"/>
        <end position="607"/>
    </location>
</feature>
<feature type="domain" description="CUB" evidence="12">
    <location>
        <begin position="843"/>
        <end position="959"/>
    </location>
</feature>
<feature type="disulfide bond" evidence="10">
    <location>
        <begin position="437"/>
        <end position="446"/>
    </location>
</feature>
<dbReference type="Gene3D" id="2.10.25.10">
    <property type="entry name" value="Laminin"/>
    <property type="match status" value="7"/>
</dbReference>
<keyword evidence="14" id="KW-1185">Reference proteome</keyword>
<dbReference type="PROSITE" id="PS01186">
    <property type="entry name" value="EGF_2"/>
    <property type="match status" value="2"/>
</dbReference>
<feature type="domain" description="CUB" evidence="12">
    <location>
        <begin position="611"/>
        <end position="724"/>
    </location>
</feature>
<feature type="domain" description="CUB" evidence="12">
    <location>
        <begin position="2407"/>
        <end position="2531"/>
    </location>
</feature>
<feature type="domain" description="CUB" evidence="12">
    <location>
        <begin position="2885"/>
        <end position="2998"/>
    </location>
</feature>
<evidence type="ECO:0000313" key="14">
    <source>
        <dbReference type="Proteomes" id="UP000322000"/>
    </source>
</evidence>
<dbReference type="CDD" id="cd00054">
    <property type="entry name" value="EGF_CA"/>
    <property type="match status" value="5"/>
</dbReference>
<keyword evidence="7 10" id="KW-1015">Disulfide bond</keyword>
<dbReference type="FunFam" id="2.60.120.290:FF:000005">
    <property type="entry name" value="Procollagen C-endopeptidase enhancer 1"/>
    <property type="match status" value="5"/>
</dbReference>
<dbReference type="Gene3D" id="2.60.120.290">
    <property type="entry name" value="Spermadhesin, CUB domain"/>
    <property type="match status" value="26"/>
</dbReference>
<dbReference type="SUPFAM" id="SSF57196">
    <property type="entry name" value="EGF/Laminin"/>
    <property type="match status" value="3"/>
</dbReference>
<feature type="domain" description="CUB" evidence="12">
    <location>
        <begin position="2999"/>
        <end position="3110"/>
    </location>
</feature>
<feature type="disulfide bond" evidence="10">
    <location>
        <begin position="209"/>
        <end position="218"/>
    </location>
</feature>
<feature type="domain" description="CUB" evidence="12">
    <location>
        <begin position="3636"/>
        <end position="3742"/>
    </location>
</feature>
<accession>A0A7E5X525</accession>
<dbReference type="GO" id="GO:0005886">
    <property type="term" value="C:plasma membrane"/>
    <property type="evidence" value="ECO:0007669"/>
    <property type="project" value="UniProtKB-SubCell"/>
</dbReference>
<feature type="signal peptide" evidence="11">
    <location>
        <begin position="1"/>
        <end position="20"/>
    </location>
</feature>
<organism evidence="14 15">
    <name type="scientific">Trichoplusia ni</name>
    <name type="common">Cabbage looper</name>
    <dbReference type="NCBI Taxonomy" id="7111"/>
    <lineage>
        <taxon>Eukaryota</taxon>
        <taxon>Metazoa</taxon>
        <taxon>Ecdysozoa</taxon>
        <taxon>Arthropoda</taxon>
        <taxon>Hexapoda</taxon>
        <taxon>Insecta</taxon>
        <taxon>Pterygota</taxon>
        <taxon>Neoptera</taxon>
        <taxon>Endopterygota</taxon>
        <taxon>Lepidoptera</taxon>
        <taxon>Glossata</taxon>
        <taxon>Ditrysia</taxon>
        <taxon>Noctuoidea</taxon>
        <taxon>Noctuidae</taxon>
        <taxon>Plusiinae</taxon>
        <taxon>Trichoplusia</taxon>
    </lineage>
</organism>
<feature type="domain" description="EGF-like" evidence="13">
    <location>
        <begin position="449"/>
        <end position="488"/>
    </location>
</feature>
<dbReference type="PROSITE" id="PS00022">
    <property type="entry name" value="EGF_1"/>
    <property type="match status" value="4"/>
</dbReference>
<dbReference type="FunFam" id="2.10.25.10:FF:000260">
    <property type="entry name" value="Notch receptor 4"/>
    <property type="match status" value="1"/>
</dbReference>
<evidence type="ECO:0000256" key="11">
    <source>
        <dbReference type="SAM" id="SignalP"/>
    </source>
</evidence>
<keyword evidence="2" id="KW-1003">Cell membrane</keyword>
<evidence type="ECO:0000259" key="13">
    <source>
        <dbReference type="PROSITE" id="PS50026"/>
    </source>
</evidence>
<feature type="domain" description="CUB" evidence="12">
    <location>
        <begin position="3112"/>
        <end position="3224"/>
    </location>
</feature>
<keyword evidence="5" id="KW-0677">Repeat</keyword>
<dbReference type="PROSITE" id="PS01187">
    <property type="entry name" value="EGF_CA"/>
    <property type="match status" value="1"/>
</dbReference>
<dbReference type="InterPro" id="IPR049883">
    <property type="entry name" value="NOTCH1_EGF-like"/>
</dbReference>
<feature type="domain" description="CUB" evidence="12">
    <location>
        <begin position="730"/>
        <end position="842"/>
    </location>
</feature>
<sequence>MTSTLVKWVFLLAACCFVHLDCEIYEDRPKIKTSNGDLILEPALDKNIYLRPNGPKSSIYVGNVNILNSQSTPEGITYQPYNSDNVDSNIKGILARLQTLEDKNNDLPVGLLLNITLLFRRVNNIHRKVQRLESLINNGAKDECESNPCEHGGTCLNLVGGYHCLCPSNWEGRDCDVDVNECRNFAGTELGCQNGATCINRPGTYECLCKSGWFGLHCTRKAKDCSGGDSEMCGHGTCVQVTTGEGIQCLCHQGWTNNGTGVSCLTDINECESYQGPRCSINPKVDCINLPGSFRCGQCPHGYEGDGYSCTDIDECMTIPNGGCSALVTCHNTIGSRICGPCPPDYEGDGVTCTWRGSCNVAHGGCHPSAQCIEMPSPTGKTLQCICPEGMVGDGVGISGCYVSTSPNSNSTEACENNPCGTHGQCHSLRTGYTCICYKGYGGAHCEAQTTVCAVNPCQNGGMCRPDDTTIGGFRCECTAQYSGPLCQVRTKSCGGVLDHEEGSIVYPLTNTTYTHNSQCAWVIHTSPDKVINVTFSKFNLEGNDCAYDFLQIHDGRKSSSQLIGRFCGNNFPKGGNIVSSHNNLYFWFHSDSTVAKDGFALHWTSIKPVCGGEVNATTHGHISSPGSPGPYPPNRDCYWHLTTTLGKRMSLHFYELDIESHSNCSFDYLAIYDGEHLTDPLINKYCNSTQPAPVHSAGSDILIHFHSDAYSSGRGFQITYAPIEGVPGCGGYYTADKGEIVSPTYNGAYLSNLLCEYKIKTSPDTKIKITFKSFKLERSFRCKYDYLKIYNGASSDARLVGRFCGTTYPKTYTSSTNSLYLIFRTDRSMSSEGFRITYEAICEKTIVGDSGIIKSPGYPFSYPANKVCVYIIATVPGKAIQLTFQDFDIEDSKYYDCRFDNVEVRDGHDINSTLLGKYCGGAAHIPPVQTSTLNYMYIRFQSDLSLSGTGFYANYTTIDTECGGVYRDTTGLINHPSGDETIYKNYQSCKWILIAPEGMHIKLTWNRFDIEDMVGCSSDYLKLVEIDDENENQVLGTFCGSHSPPAFTTSTNRLMLQFESDGSIRSSGFSLSYSFLDEKSHCGGTFIKTHGFIYSPGWPGTYEPNRDCTWVINVPIGQQIKLNISQFNLERPMRNKCNLGDYLEIRNGGNENSPLIGQFCGEIKSKIILSLSNALHLHFHSDFYLSGTGFKIEWDGTITGCGGTLTSPSGAISSPNYPSNYDENAECFYRIVTSAGSKIRISFTELDLERTTDCRDDYVEIYDGRSTSSNSLGRHCYMTPELSSIETSTNYAYIKFRSDIYLSAKGFMLNYQTICTNNVTGRYGVIESPGFPSNYPVNLNCLWNIQVPKGNKINVTFIQFDVYKPRVLFRSHWASPRHRFIFHDRDGEPCFADYLQVKELSASDYSDRLCGTSLPKPISTKSNALEIKFVSSGYNSRPGFRLEWVSYGCGGHIQKLQGVVSIDRSKTTEGQMECEWLIETRQGKTISLTLTDIYMTDTHNCTTDAVELYNGQNVKTPLLMKVCHNGQVTVNSESNYMLVRFVKQSKLKDVHFRFQFISKTATCGGFIRSKTGLIYSKNYPQNYDNNVDCIWYISVPAYHRIELNFLDLDLYSVSPYDDVNCMDSIQIYDNNEYRVTSNSTYRICPNSNKTQIISKYNHIIVQFKTDDIGSAKGFKANFTMTCGAIINAKEEGFITSDSFVNHLNKSCIWTILAPTPDQKLYLVLSLLSLPKDNNVITNRNCPSSFLRVHDGDDERAPVIGEYCGRKVPPMIVSRGSALTIEFGSYTGILAGKFSAHYSTLSNACGGSLESEEGTIASPNYPGPYSGNTDCEWIIRTSKGNTVYVQFESFNIPFSESCNADYVEIRETNGAGRLLGVYCGSDMPTNHTVASQIYIKFHSIPKSSGTGFLLHYGLQRENDIQGESGEISSPLYPTSYLGSGEYIWRVMTTGVDTISINIDKLQIYSPNEFNYNKLTIFDGYDTTAPILEELDGVLSTAKFVQSSSSVVYITFKTDESNAGSIFHMSWSKTSRNQNEEPHNFINCGGNQTEIIEPGRKVTLNSPNYPNNYRENLNCEWVYKSQKGRHLAINFLDFDIEETSSCFADSVSIYSSDTPDNWKPVKENICTSEITNNLTFASTYMKVNFKSDSSMTRKGFSAQVDSRCGGLLTDLSGQISPNWWDAMMPNNVYTSLTAKCEWTVKVRPGRTIQLSFTQFNITNTNDVCSTYVILRNGDSAEAPTLGSGKYCGYEHEKRIDIITSSNSLHVSYKRGVRVFETFTIFYEEKNDECGLTSTLSPSHSSEIITSPNFPSIPAPDSECEWVFYGPPGEILRLDFVDRFDLDNAEDCETEVVEIRDGSSKSSPSLGRFCGKMKPGTVKSTNNAMYIKYSTDLKEPLNGFKANVSIDTCGGTIITDAGELTSLGYPHMHALPVGSVCKWHIIGPATHIFLIKPQDVQLPQSETLCSTRVTIEEAMPLNNSITVLKKMCPDESMDLSAVETSSNNFTVSLYIGKPDSWEKISESRGFRISFNSTRPMCGGFITTSEGFLSTPSYPQRTTIKQCHWIISVPNKSRKVRLEILDFDTSVHKILLYNDRMFQSAIQTIPGDGYVPGTTVFESTSNVLAIYMVLDRTATSHRFKAKFTSDEAVVCGGELSGLNQEFVSPSINQPYYCEWHYNDQVQTADDNAVSTNLTYNSIFVSINTNSSSSRTRCRIFNPKVSITTYIPKLRIKYWRDVCGNSAATYVVPAPAVDVTAINTRLNSLYFHINLKAQPCGGIIHVGEDPVNILNVPDFYNDTLECAWILASPFSSWIELKMEGSFTLECEDEYVKVTQSFRSEAQELGHYCKETVLEKPLLSHFSQMYIQYHSGVKNKMDLKIMARTVTNQCGGYLTTYQHSFTSPNYPKQYSSNQECSWEIRARAGYRVSLKFVDRFFIEQAANCSKDVVIIYDWRNDAYTEMARVCGRQTPPLYNSTYNRMKVVLRTDADVNQDGFKAVWKPICGGNYTAVEKEQILYSPGYPYYPSHMDCLYEISSPDKKVFLKFLDFELEGFLPTCSSDNLTISAQSDYRYLEQVYCGSEKPPVVGQFSKVSLRFRSDNYVQRRGFQISYSIYHCGGKVTNNTVLSSTLLDTYDENSNCTWFIEAPSNKIVVLKFLYIDIEGQNECFNDYIAVYEGLKMDSDKRLALLCGHINSTTTLRSKGNTMLLQFVSDSSISFTGFKVQVFFSYSEAAQCGGKINLATNTPHVLKTPLMGQLVYENYLDCYWSITSPPDTVIKVSFTSFHISPCKNINQTAIGYSNCNCDLVEIRDGFNPNSLVIGTYCGHSFPPVLTSSSNLMSIRLSTDGEIGSQGFEATITAHPTICGRSVISVSHTPQRIKSPGFDTGSIPRGIHCTYSLDAHVEQYSLIRITVMSLDLRPAVTENNNIDHCNSDKLIILSQPPAPNSTLGKDFIVNHQTDDFFNHMYFYESTVRYPNRFELCGLKMPTDFYIYGNSAINIITTAESDSKIHKGVEIEVAFAGFCGRNYSEPYGRIQSTYPSQSDPNVPEDCYTLITAPVNYTISAYFMSSNPDYWDEDCYLDIFDGNSTSANRIIKVVQDYNNRPVFSTGRYMFLHNHVHNNNRLGFDLNYMVTNKGPGCGGKMHSEYGRITSPLYPNTYRRKATCEWELETPINTQLLFRFADFDLGFTCDQNYVQLVNSKNEIVRTFCSETPADYTSDNNFVKVVFVTTQNNGGTGWTADFIGILA</sequence>
<evidence type="ECO:0000256" key="3">
    <source>
        <dbReference type="ARBA" id="ARBA00022536"/>
    </source>
</evidence>
<feature type="domain" description="CUB" evidence="12">
    <location>
        <begin position="2535"/>
        <end position="2643"/>
    </location>
</feature>
<dbReference type="InterPro" id="IPR000152">
    <property type="entry name" value="EGF-type_Asp/Asn_hydroxyl_site"/>
</dbReference>
<reference evidence="15" key="1">
    <citation type="submission" date="2025-08" db="UniProtKB">
        <authorList>
            <consortium name="RefSeq"/>
        </authorList>
    </citation>
    <scope>IDENTIFICATION</scope>
</reference>
<feature type="domain" description="CUB" evidence="12">
    <location>
        <begin position="3231"/>
        <end position="3357"/>
    </location>
</feature>
<feature type="domain" description="CUB" evidence="12">
    <location>
        <begin position="1202"/>
        <end position="1315"/>
    </location>
</feature>
<feature type="domain" description="CUB" evidence="12">
    <location>
        <begin position="2043"/>
        <end position="2162"/>
    </location>
</feature>
<dbReference type="Pfam" id="PF00008">
    <property type="entry name" value="EGF"/>
    <property type="match status" value="2"/>
</dbReference>
<evidence type="ECO:0000256" key="7">
    <source>
        <dbReference type="ARBA" id="ARBA00023157"/>
    </source>
</evidence>
<dbReference type="OrthoDB" id="10009301at2759"/>
<dbReference type="FunCoup" id="A0A7E5X525">
    <property type="interactions" value="2"/>
</dbReference>
<feature type="domain" description="CUB" evidence="12">
    <location>
        <begin position="1316"/>
        <end position="1448"/>
    </location>
</feature>
<evidence type="ECO:0000256" key="10">
    <source>
        <dbReference type="PROSITE-ProRule" id="PRU00076"/>
    </source>
</evidence>
<feature type="domain" description="CUB" evidence="12">
    <location>
        <begin position="1683"/>
        <end position="1801"/>
    </location>
</feature>
<evidence type="ECO:0000256" key="9">
    <source>
        <dbReference type="PROSITE-ProRule" id="PRU00059"/>
    </source>
</evidence>
<evidence type="ECO:0000256" key="2">
    <source>
        <dbReference type="ARBA" id="ARBA00022475"/>
    </source>
</evidence>
<feature type="disulfide bond" evidence="10">
    <location>
        <begin position="478"/>
        <end position="487"/>
    </location>
</feature>
<feature type="disulfide bond" evidence="9">
    <location>
        <begin position="611"/>
        <end position="638"/>
    </location>
</feature>
<dbReference type="FunFam" id="2.10.25.10:FF:000123">
    <property type="entry name" value="Crumbs homolog 1 (Drosophila)"/>
    <property type="match status" value="1"/>
</dbReference>
<feature type="domain" description="EGF-like" evidence="13">
    <location>
        <begin position="178"/>
        <end position="219"/>
    </location>
</feature>
<feature type="domain" description="EGF-like" evidence="13">
    <location>
        <begin position="411"/>
        <end position="447"/>
    </location>
</feature>
<feature type="domain" description="CUB" evidence="12">
    <location>
        <begin position="1083"/>
        <end position="1198"/>
    </location>
</feature>
<dbReference type="Proteomes" id="UP000322000">
    <property type="component" value="Chromosome 2"/>
</dbReference>